<organism evidence="1 2">
    <name type="scientific">Hymenoscyphus albidus</name>
    <dbReference type="NCBI Taxonomy" id="595503"/>
    <lineage>
        <taxon>Eukaryota</taxon>
        <taxon>Fungi</taxon>
        <taxon>Dikarya</taxon>
        <taxon>Ascomycota</taxon>
        <taxon>Pezizomycotina</taxon>
        <taxon>Leotiomycetes</taxon>
        <taxon>Helotiales</taxon>
        <taxon>Helotiaceae</taxon>
        <taxon>Hymenoscyphus</taxon>
    </lineage>
</organism>
<dbReference type="AlphaFoldDB" id="A0A9N9LLD6"/>
<protein>
    <submittedName>
        <fullName evidence="1">Uncharacterized protein</fullName>
    </submittedName>
</protein>
<evidence type="ECO:0000313" key="1">
    <source>
        <dbReference type="EMBL" id="CAG8974647.1"/>
    </source>
</evidence>
<proteinExistence type="predicted"/>
<gene>
    <name evidence="1" type="ORF">HYALB_00012115</name>
</gene>
<accession>A0A9N9LLD6</accession>
<keyword evidence="2" id="KW-1185">Reference proteome</keyword>
<evidence type="ECO:0000313" key="2">
    <source>
        <dbReference type="Proteomes" id="UP000701801"/>
    </source>
</evidence>
<dbReference type="EMBL" id="CAJVRM010000111">
    <property type="protein sequence ID" value="CAG8974647.1"/>
    <property type="molecule type" value="Genomic_DNA"/>
</dbReference>
<dbReference type="Proteomes" id="UP000701801">
    <property type="component" value="Unassembled WGS sequence"/>
</dbReference>
<reference evidence="1" key="1">
    <citation type="submission" date="2021-07" db="EMBL/GenBank/DDBJ databases">
        <authorList>
            <person name="Durling M."/>
        </authorList>
    </citation>
    <scope>NUCLEOTIDE SEQUENCE</scope>
</reference>
<comment type="caution">
    <text evidence="1">The sequence shown here is derived from an EMBL/GenBank/DDBJ whole genome shotgun (WGS) entry which is preliminary data.</text>
</comment>
<name>A0A9N9LLD6_9HELO</name>
<sequence>MVKAQKQQQNEIRRDDGELWTKIRILDVSEENREVEHTAVFSLCADARMVVMVPRLVKMVGDLGEEIYALMSPQGSVGMEGVDKAMNHVARVRPIVERKQNFGVIKREQGSTTSRNGL</sequence>